<dbReference type="KEGG" id="mcg:GL4_2181"/>
<evidence type="ECO:0000256" key="1">
    <source>
        <dbReference type="SAM" id="Phobius"/>
    </source>
</evidence>
<keyword evidence="1" id="KW-0812">Transmembrane</keyword>
<dbReference type="EMBL" id="AP014648">
    <property type="protein sequence ID" value="BAQ17624.1"/>
    <property type="molecule type" value="Genomic_DNA"/>
</dbReference>
<feature type="transmembrane region" description="Helical" evidence="1">
    <location>
        <begin position="21"/>
        <end position="39"/>
    </location>
</feature>
<keyword evidence="1" id="KW-0472">Membrane</keyword>
<dbReference type="AlphaFoldDB" id="A0A0A8K6J2"/>
<accession>A0A0A8K6J2</accession>
<reference evidence="2 3" key="1">
    <citation type="submission" date="2014-09" db="EMBL/GenBank/DDBJ databases">
        <title>Genome sequencing of Methyloceanibacter caenitepidi Gela4.</title>
        <authorList>
            <person name="Takeuchi M."/>
            <person name="Susumu S."/>
            <person name="Kamagata Y."/>
            <person name="Oshima K."/>
            <person name="Hattori M."/>
            <person name="Iwasaki W."/>
        </authorList>
    </citation>
    <scope>NUCLEOTIDE SEQUENCE [LARGE SCALE GENOMIC DNA]</scope>
    <source>
        <strain evidence="2 3">Gela4</strain>
    </source>
</reference>
<dbReference type="Proteomes" id="UP000031643">
    <property type="component" value="Chromosome"/>
</dbReference>
<keyword evidence="1" id="KW-1133">Transmembrane helix</keyword>
<sequence>MRSATENGTECFDPRLPAMTIALAFAGTLVFAVLVSAFFDSVGN</sequence>
<dbReference type="STRING" id="1384459.GL4_2181"/>
<name>A0A0A8K6J2_9HYPH</name>
<dbReference type="RefSeq" id="WP_280136135.1">
    <property type="nucleotide sequence ID" value="NZ_AP014648.1"/>
</dbReference>
<evidence type="ECO:0000313" key="3">
    <source>
        <dbReference type="Proteomes" id="UP000031643"/>
    </source>
</evidence>
<protein>
    <submittedName>
        <fullName evidence="2">Uncharacterized protein</fullName>
    </submittedName>
</protein>
<organism evidence="2 3">
    <name type="scientific">Methyloceanibacter caenitepidi</name>
    <dbReference type="NCBI Taxonomy" id="1384459"/>
    <lineage>
        <taxon>Bacteria</taxon>
        <taxon>Pseudomonadati</taxon>
        <taxon>Pseudomonadota</taxon>
        <taxon>Alphaproteobacteria</taxon>
        <taxon>Hyphomicrobiales</taxon>
        <taxon>Hyphomicrobiaceae</taxon>
        <taxon>Methyloceanibacter</taxon>
    </lineage>
</organism>
<keyword evidence="3" id="KW-1185">Reference proteome</keyword>
<gene>
    <name evidence="2" type="ORF">GL4_2181</name>
</gene>
<evidence type="ECO:0000313" key="2">
    <source>
        <dbReference type="EMBL" id="BAQ17624.1"/>
    </source>
</evidence>
<dbReference type="HOGENOM" id="CLU_3218482_0_0_5"/>
<proteinExistence type="predicted"/>